<name>A0A1Y3XWJ0_9ACTN</name>
<sequence>MLIGMKEMLTVAKENHFAVGAFNATQSELLRAVVEEAEATDTPAIIEVSFGEFSFATPDFYAYARERLGNSRVPFVLHLDHGHSLEECMQVMRAGFTSVMIDGSMLSYDENVEQTKQVVELAHMVGVDVEAEIGTIGKIDNSSDEGGATDITYTDPQDVVDFIGKTGADSLAVAIGTAHGLYPKGFDPKLRLDILEEIVKVSPVPLVLHGGSGNPDDEVRRACEIGIQKVNISSDFKHAFFQAVGKMIATGEIVPAKVLTPGIEAARKVIAHKMDVFGSVGKAVCYR</sequence>
<dbReference type="PIRSF" id="PIRSF001359">
    <property type="entry name" value="F_bP_aldolase_II"/>
    <property type="match status" value="1"/>
</dbReference>
<dbReference type="PANTHER" id="PTHR30304:SF0">
    <property type="entry name" value="D-TAGATOSE-1,6-BISPHOSPHATE ALDOLASE SUBUNIT GATY-RELATED"/>
    <property type="match status" value="1"/>
</dbReference>
<evidence type="ECO:0000256" key="1">
    <source>
        <dbReference type="PIRSR" id="PIRSR001359-1"/>
    </source>
</evidence>
<keyword evidence="2" id="KW-0479">Metal-binding</keyword>
<dbReference type="CDD" id="cd00947">
    <property type="entry name" value="TBP_aldolase_IIB"/>
    <property type="match status" value="1"/>
</dbReference>
<dbReference type="Pfam" id="PF01116">
    <property type="entry name" value="F_bP_aldolase"/>
    <property type="match status" value="1"/>
</dbReference>
<evidence type="ECO:0000313" key="4">
    <source>
        <dbReference type="Proteomes" id="UP000195781"/>
    </source>
</evidence>
<protein>
    <recommendedName>
        <fullName evidence="5">Ketose-bisphosphate aldolase</fullName>
    </recommendedName>
</protein>
<dbReference type="Gene3D" id="3.20.20.70">
    <property type="entry name" value="Aldolase class I"/>
    <property type="match status" value="1"/>
</dbReference>
<keyword evidence="4" id="KW-1185">Reference proteome</keyword>
<keyword evidence="2" id="KW-0862">Zinc</keyword>
<dbReference type="SUPFAM" id="SSF51569">
    <property type="entry name" value="Aldolase"/>
    <property type="match status" value="1"/>
</dbReference>
<dbReference type="OrthoDB" id="9803995at2"/>
<dbReference type="GO" id="GO:0016832">
    <property type="term" value="F:aldehyde-lyase activity"/>
    <property type="evidence" value="ECO:0007669"/>
    <property type="project" value="InterPro"/>
</dbReference>
<feature type="active site" description="Proton donor" evidence="1">
    <location>
        <position position="80"/>
    </location>
</feature>
<dbReference type="PANTHER" id="PTHR30304">
    <property type="entry name" value="D-TAGATOSE-1,6-BISPHOSPHATE ALDOLASE"/>
    <property type="match status" value="1"/>
</dbReference>
<dbReference type="GO" id="GO:0005975">
    <property type="term" value="P:carbohydrate metabolic process"/>
    <property type="evidence" value="ECO:0007669"/>
    <property type="project" value="InterPro"/>
</dbReference>
<dbReference type="GO" id="GO:0008270">
    <property type="term" value="F:zinc ion binding"/>
    <property type="evidence" value="ECO:0007669"/>
    <property type="project" value="InterPro"/>
</dbReference>
<accession>A0A1Y3XWJ0</accession>
<proteinExistence type="predicted"/>
<dbReference type="InterPro" id="IPR013785">
    <property type="entry name" value="Aldolase_TIM"/>
</dbReference>
<evidence type="ECO:0000256" key="2">
    <source>
        <dbReference type="PIRSR" id="PIRSR001359-3"/>
    </source>
</evidence>
<organism evidence="3 4">
    <name type="scientific">[Collinsella] massiliensis</name>
    <dbReference type="NCBI Taxonomy" id="1232426"/>
    <lineage>
        <taxon>Bacteria</taxon>
        <taxon>Bacillati</taxon>
        <taxon>Actinomycetota</taxon>
        <taxon>Coriobacteriia</taxon>
        <taxon>Coriobacteriales</taxon>
        <taxon>Coriobacteriaceae</taxon>
        <taxon>Enorma</taxon>
    </lineage>
</organism>
<dbReference type="EMBL" id="NFIE01000001">
    <property type="protein sequence ID" value="OUN89885.1"/>
    <property type="molecule type" value="Genomic_DNA"/>
</dbReference>
<dbReference type="NCBIfam" id="TIGR00167">
    <property type="entry name" value="cbbA"/>
    <property type="match status" value="1"/>
</dbReference>
<dbReference type="RefSeq" id="WP_094334763.1">
    <property type="nucleotide sequence ID" value="NZ_NFIE01000001.1"/>
</dbReference>
<feature type="binding site" evidence="2">
    <location>
        <position position="102"/>
    </location>
    <ligand>
        <name>Zn(2+)</name>
        <dbReference type="ChEBI" id="CHEBI:29105"/>
        <label>2</label>
    </ligand>
</feature>
<evidence type="ECO:0008006" key="5">
    <source>
        <dbReference type="Google" id="ProtNLM"/>
    </source>
</evidence>
<dbReference type="AlphaFoldDB" id="A0A1Y3XWJ0"/>
<feature type="binding site" evidence="2">
    <location>
        <position position="132"/>
    </location>
    <ligand>
        <name>Zn(2+)</name>
        <dbReference type="ChEBI" id="CHEBI:29105"/>
        <label>2</label>
    </ligand>
</feature>
<reference evidence="4" key="1">
    <citation type="submission" date="2017-04" db="EMBL/GenBank/DDBJ databases">
        <title>Function of individual gut microbiota members based on whole genome sequencing of pure cultures obtained from chicken caecum.</title>
        <authorList>
            <person name="Medvecky M."/>
            <person name="Cejkova D."/>
            <person name="Polansky O."/>
            <person name="Karasova D."/>
            <person name="Kubasova T."/>
            <person name="Cizek A."/>
            <person name="Rychlik I."/>
        </authorList>
    </citation>
    <scope>NUCLEOTIDE SEQUENCE [LARGE SCALE GENOMIC DNA]</scope>
    <source>
        <strain evidence="4">An5</strain>
    </source>
</reference>
<comment type="cofactor">
    <cofactor evidence="2">
        <name>Zn(2+)</name>
        <dbReference type="ChEBI" id="CHEBI:29105"/>
    </cofactor>
    <text evidence="2">Binds 2 Zn(2+) ions per subunit. One is catalytic and the other provides a structural contribution.</text>
</comment>
<evidence type="ECO:0000313" key="3">
    <source>
        <dbReference type="EMBL" id="OUN89885.1"/>
    </source>
</evidence>
<dbReference type="Proteomes" id="UP000195781">
    <property type="component" value="Unassembled WGS sequence"/>
</dbReference>
<dbReference type="InterPro" id="IPR000771">
    <property type="entry name" value="FBA_II"/>
</dbReference>
<feature type="binding site" evidence="2">
    <location>
        <position position="81"/>
    </location>
    <ligand>
        <name>Zn(2+)</name>
        <dbReference type="ChEBI" id="CHEBI:29105"/>
        <label>1</label>
        <note>catalytic</note>
    </ligand>
</feature>
<feature type="binding site" evidence="2">
    <location>
        <position position="179"/>
    </location>
    <ligand>
        <name>Zn(2+)</name>
        <dbReference type="ChEBI" id="CHEBI:29105"/>
        <label>1</label>
        <note>catalytic</note>
    </ligand>
</feature>
<gene>
    <name evidence="3" type="ORF">B5G02_00590</name>
</gene>
<comment type="caution">
    <text evidence="3">The sequence shown here is derived from an EMBL/GenBank/DDBJ whole genome shotgun (WGS) entry which is preliminary data.</text>
</comment>
<dbReference type="InterPro" id="IPR050246">
    <property type="entry name" value="Class_II_FBP_aldolase"/>
</dbReference>
<feature type="binding site" evidence="2">
    <location>
        <position position="209"/>
    </location>
    <ligand>
        <name>Zn(2+)</name>
        <dbReference type="ChEBI" id="CHEBI:29105"/>
        <label>1</label>
        <note>catalytic</note>
    </ligand>
</feature>